<evidence type="ECO:0000256" key="1">
    <source>
        <dbReference type="ARBA" id="ARBA00004651"/>
    </source>
</evidence>
<feature type="transmembrane region" description="Helical" evidence="8">
    <location>
        <begin position="108"/>
        <end position="129"/>
    </location>
</feature>
<feature type="compositionally biased region" description="Acidic residues" evidence="7">
    <location>
        <begin position="510"/>
        <end position="522"/>
    </location>
</feature>
<feature type="transmembrane region" description="Helical" evidence="8">
    <location>
        <begin position="15"/>
        <end position="39"/>
    </location>
</feature>
<feature type="transmembrane region" description="Helical" evidence="8">
    <location>
        <begin position="407"/>
        <end position="424"/>
    </location>
</feature>
<feature type="transmembrane region" description="Helical" evidence="8">
    <location>
        <begin position="229"/>
        <end position="249"/>
    </location>
</feature>
<feature type="transmembrane region" description="Helical" evidence="8">
    <location>
        <begin position="203"/>
        <end position="223"/>
    </location>
</feature>
<keyword evidence="4 8" id="KW-0812">Transmembrane</keyword>
<feature type="transmembrane region" description="Helical" evidence="8">
    <location>
        <begin position="360"/>
        <end position="386"/>
    </location>
</feature>
<reference evidence="10" key="1">
    <citation type="submission" date="2021-04" db="EMBL/GenBank/DDBJ databases">
        <title>Genome based classification of Actinospica acidithermotolerans sp. nov., an actinobacterium isolated from an Indonesian hot spring.</title>
        <authorList>
            <person name="Kusuma A.B."/>
            <person name="Putra K.E."/>
            <person name="Nafisah S."/>
            <person name="Loh J."/>
            <person name="Nouioui I."/>
            <person name="Goodfellow M."/>
        </authorList>
    </citation>
    <scope>NUCLEOTIDE SEQUENCE</scope>
    <source>
        <strain evidence="10">CSCA 57</strain>
    </source>
</reference>
<gene>
    <name evidence="10" type="ORF">KDL01_01730</name>
</gene>
<keyword evidence="6 8" id="KW-0472">Membrane</keyword>
<dbReference type="GO" id="GO:0005886">
    <property type="term" value="C:plasma membrane"/>
    <property type="evidence" value="ECO:0007669"/>
    <property type="project" value="UniProtKB-SubCell"/>
</dbReference>
<evidence type="ECO:0000256" key="6">
    <source>
        <dbReference type="ARBA" id="ARBA00023136"/>
    </source>
</evidence>
<keyword evidence="11" id="KW-1185">Reference proteome</keyword>
<feature type="transmembrane region" description="Helical" evidence="8">
    <location>
        <begin position="141"/>
        <end position="161"/>
    </location>
</feature>
<dbReference type="SUPFAM" id="SSF103473">
    <property type="entry name" value="MFS general substrate transporter"/>
    <property type="match status" value="1"/>
</dbReference>
<feature type="transmembrane region" description="Helical" evidence="8">
    <location>
        <begin position="83"/>
        <end position="102"/>
    </location>
</feature>
<dbReference type="EMBL" id="JAGSOG010000004">
    <property type="protein sequence ID" value="MBR7831960.1"/>
    <property type="molecule type" value="Genomic_DNA"/>
</dbReference>
<comment type="caution">
    <text evidence="10">The sequence shown here is derived from an EMBL/GenBank/DDBJ whole genome shotgun (WGS) entry which is preliminary data.</text>
</comment>
<sequence length="528" mass="54678">MTMDKVAPRAGRREWLGLAVLILPTMLTMIDINVLFLALPRLSADLNATAIQQLWITDSYGFVSAGFLVTMGTLGDKIGRRRVLMSGAAAFGLVSVLAAYSSSPELLIAARLLLGAAGATVMPSTLGLMRSMFKDPKQMGTAISVWASAIIAGVALGPVVGGVMLAYFWWGSVFLIAVPVMGLLLVAGPFLLPEARDPDAGRLDLFSVFLALVTVLPAVYGLKELARDGWGLVPAAFIVVGVVFGRVFVVRQRKLASPLLDLRLLRIPILSSALLVGLLFAVIQGGSGFMVTQHLQLVEGLQPLQAGLWLLPPTALLISGIYLSPLLARRIRAEYLLVGGTLLAAAGQFVITQVSATSGLAVLLIGFGIVYLGISPMGVLVAQFTMGSCPPEMASSAASLSATGSELGAALGIAALGSVGSFVYRSDFHVPAGVPSAAADAAKESMAGAAAVAPNLPPQVAANLLDSARDSFNSGLHVVAVVAAVLFVGLAGLVAVTFRQVRPSSADPAEQAEEVGADEPEMESQPAD</sequence>
<keyword evidence="2" id="KW-0813">Transport</keyword>
<feature type="transmembrane region" description="Helical" evidence="8">
    <location>
        <begin position="269"/>
        <end position="289"/>
    </location>
</feature>
<feature type="region of interest" description="Disordered" evidence="7">
    <location>
        <begin position="503"/>
        <end position="528"/>
    </location>
</feature>
<dbReference type="Pfam" id="PF07690">
    <property type="entry name" value="MFS_1"/>
    <property type="match status" value="1"/>
</dbReference>
<evidence type="ECO:0000256" key="5">
    <source>
        <dbReference type="ARBA" id="ARBA00022989"/>
    </source>
</evidence>
<comment type="subcellular location">
    <subcellularLocation>
        <location evidence="1">Cell membrane</location>
        <topology evidence="1">Multi-pass membrane protein</topology>
    </subcellularLocation>
</comment>
<dbReference type="InterPro" id="IPR011701">
    <property type="entry name" value="MFS"/>
</dbReference>
<feature type="transmembrane region" description="Helical" evidence="8">
    <location>
        <begin position="335"/>
        <end position="354"/>
    </location>
</feature>
<proteinExistence type="predicted"/>
<feature type="transmembrane region" description="Helical" evidence="8">
    <location>
        <begin position="167"/>
        <end position="191"/>
    </location>
</feature>
<name>A0A941IKL1_9ACTN</name>
<dbReference type="InterPro" id="IPR036259">
    <property type="entry name" value="MFS_trans_sf"/>
</dbReference>
<evidence type="ECO:0000256" key="2">
    <source>
        <dbReference type="ARBA" id="ARBA00022448"/>
    </source>
</evidence>
<evidence type="ECO:0000259" key="9">
    <source>
        <dbReference type="PROSITE" id="PS50850"/>
    </source>
</evidence>
<feature type="domain" description="Major facilitator superfamily (MFS) profile" evidence="9">
    <location>
        <begin position="17"/>
        <end position="501"/>
    </location>
</feature>
<evidence type="ECO:0000313" key="11">
    <source>
        <dbReference type="Proteomes" id="UP000675781"/>
    </source>
</evidence>
<protein>
    <submittedName>
        <fullName evidence="10">MFS transporter</fullName>
    </submittedName>
</protein>
<evidence type="ECO:0000256" key="3">
    <source>
        <dbReference type="ARBA" id="ARBA00022475"/>
    </source>
</evidence>
<dbReference type="PANTHER" id="PTHR42718:SF47">
    <property type="entry name" value="METHYL VIOLOGEN RESISTANCE PROTEIN SMVA"/>
    <property type="match status" value="1"/>
</dbReference>
<evidence type="ECO:0000256" key="8">
    <source>
        <dbReference type="SAM" id="Phobius"/>
    </source>
</evidence>
<dbReference type="PANTHER" id="PTHR42718">
    <property type="entry name" value="MAJOR FACILITATOR SUPERFAMILY MULTIDRUG TRANSPORTER MFSC"/>
    <property type="match status" value="1"/>
</dbReference>
<evidence type="ECO:0000256" key="4">
    <source>
        <dbReference type="ARBA" id="ARBA00022692"/>
    </source>
</evidence>
<organism evidence="10 11">
    <name type="scientific">Actinospica durhamensis</name>
    <dbReference type="NCBI Taxonomy" id="1508375"/>
    <lineage>
        <taxon>Bacteria</taxon>
        <taxon>Bacillati</taxon>
        <taxon>Actinomycetota</taxon>
        <taxon>Actinomycetes</taxon>
        <taxon>Catenulisporales</taxon>
        <taxon>Actinospicaceae</taxon>
        <taxon>Actinospica</taxon>
    </lineage>
</organism>
<dbReference type="InterPro" id="IPR020846">
    <property type="entry name" value="MFS_dom"/>
</dbReference>
<keyword evidence="5 8" id="KW-1133">Transmembrane helix</keyword>
<feature type="transmembrane region" description="Helical" evidence="8">
    <location>
        <begin position="51"/>
        <end position="71"/>
    </location>
</feature>
<dbReference type="GO" id="GO:0022857">
    <property type="term" value="F:transmembrane transporter activity"/>
    <property type="evidence" value="ECO:0007669"/>
    <property type="project" value="InterPro"/>
</dbReference>
<feature type="transmembrane region" description="Helical" evidence="8">
    <location>
        <begin position="475"/>
        <end position="498"/>
    </location>
</feature>
<accession>A0A941IKL1</accession>
<feature type="transmembrane region" description="Helical" evidence="8">
    <location>
        <begin position="309"/>
        <end position="328"/>
    </location>
</feature>
<dbReference type="AlphaFoldDB" id="A0A941IKL1"/>
<dbReference type="Proteomes" id="UP000675781">
    <property type="component" value="Unassembled WGS sequence"/>
</dbReference>
<dbReference type="Gene3D" id="1.20.1720.10">
    <property type="entry name" value="Multidrug resistance protein D"/>
    <property type="match status" value="1"/>
</dbReference>
<dbReference type="PROSITE" id="PS50850">
    <property type="entry name" value="MFS"/>
    <property type="match status" value="1"/>
</dbReference>
<dbReference type="Gene3D" id="1.20.1250.20">
    <property type="entry name" value="MFS general substrate transporter like domains"/>
    <property type="match status" value="1"/>
</dbReference>
<evidence type="ECO:0000256" key="7">
    <source>
        <dbReference type="SAM" id="MobiDB-lite"/>
    </source>
</evidence>
<dbReference type="CDD" id="cd17321">
    <property type="entry name" value="MFS_MMR_MDR_like"/>
    <property type="match status" value="1"/>
</dbReference>
<keyword evidence="3" id="KW-1003">Cell membrane</keyword>
<evidence type="ECO:0000313" key="10">
    <source>
        <dbReference type="EMBL" id="MBR7831960.1"/>
    </source>
</evidence>